<protein>
    <recommendedName>
        <fullName evidence="3">Heparinase</fullName>
    </recommendedName>
</protein>
<proteinExistence type="predicted"/>
<reference evidence="1 2" key="1">
    <citation type="submission" date="2018-08" db="EMBL/GenBank/DDBJ databases">
        <title>Fibrisoma montanum sp. nov., isolated from Danxia mountain soil.</title>
        <authorList>
            <person name="Huang Y."/>
        </authorList>
    </citation>
    <scope>NUCLEOTIDE SEQUENCE [LARGE SCALE GENOMIC DNA]</scope>
    <source>
        <strain evidence="1 2">HYT19</strain>
    </source>
</reference>
<evidence type="ECO:0008006" key="3">
    <source>
        <dbReference type="Google" id="ProtNLM"/>
    </source>
</evidence>
<dbReference type="AlphaFoldDB" id="A0A418MIA9"/>
<organism evidence="1 2">
    <name type="scientific">Fibrisoma montanum</name>
    <dbReference type="NCBI Taxonomy" id="2305895"/>
    <lineage>
        <taxon>Bacteria</taxon>
        <taxon>Pseudomonadati</taxon>
        <taxon>Bacteroidota</taxon>
        <taxon>Cytophagia</taxon>
        <taxon>Cytophagales</taxon>
        <taxon>Spirosomataceae</taxon>
        <taxon>Fibrisoma</taxon>
    </lineage>
</organism>
<dbReference type="RefSeq" id="WP_119666030.1">
    <property type="nucleotide sequence ID" value="NZ_QXED01000001.1"/>
</dbReference>
<keyword evidence="2" id="KW-1185">Reference proteome</keyword>
<gene>
    <name evidence="1" type="ORF">DYU11_02375</name>
</gene>
<accession>A0A418MIA9</accession>
<evidence type="ECO:0000313" key="1">
    <source>
        <dbReference type="EMBL" id="RIV27178.1"/>
    </source>
</evidence>
<dbReference type="EMBL" id="QXED01000001">
    <property type="protein sequence ID" value="RIV27178.1"/>
    <property type="molecule type" value="Genomic_DNA"/>
</dbReference>
<dbReference type="InterPro" id="IPR008930">
    <property type="entry name" value="Terpenoid_cyclase/PrenylTrfase"/>
</dbReference>
<sequence length="384" mass="44066">METPGYQRIKTTSLNFVNAMKLGDVPGVYRKERGEGESFYGSYHAAHILDLFGELQHQPAADLDIWAEQFRRRQTSQGYFSGNAADTNRTRTLDELEPVWHYTRGNIWALRVLNRRPEREMRFLEPLLNADTLYRWVKHYNWRNAWAAGNQVLAAATALFALRDWFGASEVDKLMEEALFPALEEVQDSQTGYWGTQLGADLPNGLFGTIHVVPIYFAMGWPLRHLERAIDSTLACQLADGSFWPGGSDCPDFDGAYQLANLTALTEYRREDVERACRRYLSHALQHESPDRVGWLLHRRDSQPTDWVPRPHWIWKVGDTTASAELRDEDPDRTHIMLGSWFYPLSIALVSHVLGDTGYEGPYHFNSDTLHVCNVFNEPLASYQ</sequence>
<name>A0A418MIA9_9BACT</name>
<evidence type="ECO:0000313" key="2">
    <source>
        <dbReference type="Proteomes" id="UP000283523"/>
    </source>
</evidence>
<dbReference type="OrthoDB" id="9815592at2"/>
<dbReference type="SUPFAM" id="SSF48239">
    <property type="entry name" value="Terpenoid cyclases/Protein prenyltransferases"/>
    <property type="match status" value="1"/>
</dbReference>
<dbReference type="Proteomes" id="UP000283523">
    <property type="component" value="Unassembled WGS sequence"/>
</dbReference>
<comment type="caution">
    <text evidence="1">The sequence shown here is derived from an EMBL/GenBank/DDBJ whole genome shotgun (WGS) entry which is preliminary data.</text>
</comment>